<evidence type="ECO:0000256" key="1">
    <source>
        <dbReference type="SAM" id="Phobius"/>
    </source>
</evidence>
<protein>
    <submittedName>
        <fullName evidence="2">HEAT repeat domain-containing protein</fullName>
    </submittedName>
</protein>
<dbReference type="EMBL" id="CP159837">
    <property type="protein sequence ID" value="XCM39045.1"/>
    <property type="molecule type" value="Genomic_DNA"/>
</dbReference>
<evidence type="ECO:0000313" key="2">
    <source>
        <dbReference type="EMBL" id="XCM39045.1"/>
    </source>
</evidence>
<name>A0AAU8JIJ1_9CYAN</name>
<gene>
    <name evidence="2" type="ORF">ABWT76_001936</name>
</gene>
<feature type="transmembrane region" description="Helical" evidence="1">
    <location>
        <begin position="637"/>
        <end position="656"/>
    </location>
</feature>
<keyword evidence="1" id="KW-1133">Transmembrane helix</keyword>
<reference evidence="2" key="1">
    <citation type="submission" date="2024-07" db="EMBL/GenBank/DDBJ databases">
        <authorList>
            <person name="Kim Y.J."/>
            <person name="Jeong J.Y."/>
        </authorList>
    </citation>
    <scope>NUCLEOTIDE SEQUENCE</scope>
    <source>
        <strain evidence="2">GIHE-MW2</strain>
    </source>
</reference>
<organism evidence="2">
    <name type="scientific">Planktothricoides raciborskii GIHE-MW2</name>
    <dbReference type="NCBI Taxonomy" id="2792601"/>
    <lineage>
        <taxon>Bacteria</taxon>
        <taxon>Bacillati</taxon>
        <taxon>Cyanobacteriota</taxon>
        <taxon>Cyanophyceae</taxon>
        <taxon>Oscillatoriophycideae</taxon>
        <taxon>Oscillatoriales</taxon>
        <taxon>Oscillatoriaceae</taxon>
        <taxon>Planktothricoides</taxon>
    </lineage>
</organism>
<keyword evidence="1" id="KW-0472">Membrane</keyword>
<keyword evidence="1" id="KW-0812">Transmembrane</keyword>
<dbReference type="RefSeq" id="WP_354636021.1">
    <property type="nucleotide sequence ID" value="NZ_CP159837.1"/>
</dbReference>
<sequence>MEILETQAKQPIRALALQGLGRIRDPHIKQALAACDTEEDLQVLRDVANEVKGKGEVSGDLTRWAAAWAIENIGFSQDAIPHLEGGALTEPPYRIRNEIIGRKLQEIGRIQILDSRNEVTPEYEINLEFWLYGPTEELFRANFNLPQYQTLVGNVIYFLNVRGIELAIDKDRSFLQIDDERKRRWLQEQALRIAGSKFAEFTEFEQKRAYKTIEDKDFLSNDYNQDIPLRNLAAQAIKQAGSWLDPSIRSRSFVICEEWEKAVAIGEPALAHLQEVIERKLKLTTSENELRQHQIKALETILAIFDKNYTEISASNHQIVDCLLLTEFLSNNYNNNISWRKSAAQAIKQAGSWLYPSIRARSFVICEQWQQVAAIGEPAVSHLEEVIERNLRLAASEDEIINQQIKAVETINQIQFAELSEKIKKLVKVLLLCPEEQVRKATARLLEPHKGVVPNIANLVDALLFEYTLEKPELKDLTVPQMDERLSSCREKESVIATTFANAIAEANSLARTYSKSTSAAQEFLQNKQEAYLSDIRGWITQLEKQIAETSRYQKKIKYYQESLKDALSEIRGIDSELYKELMAVPKQTALNSTEYQTYNQCQNLSPDLEYIKSQFVPKINQGQAKLNKKSKERFEAGLWGMGIGVAIILFMTLVIDYL</sequence>
<dbReference type="SUPFAM" id="SSF48371">
    <property type="entry name" value="ARM repeat"/>
    <property type="match status" value="1"/>
</dbReference>
<accession>A0AAU8JIJ1</accession>
<proteinExistence type="predicted"/>
<dbReference type="AlphaFoldDB" id="A0AAU8JIJ1"/>
<dbReference type="InterPro" id="IPR016024">
    <property type="entry name" value="ARM-type_fold"/>
</dbReference>